<name>A0AAE1DN60_9GAST</name>
<feature type="compositionally biased region" description="Polar residues" evidence="1">
    <location>
        <begin position="1045"/>
        <end position="1060"/>
    </location>
</feature>
<keyword evidence="4" id="KW-1185">Reference proteome</keyword>
<keyword evidence="2" id="KW-0732">Signal</keyword>
<dbReference type="EMBL" id="JAWDGP010003163">
    <property type="protein sequence ID" value="KAK3776941.1"/>
    <property type="molecule type" value="Genomic_DNA"/>
</dbReference>
<sequence>MHLVASAAVCLIAVVAFSHVGVHGGPVPSEPDVGPRECDSRLETCAGDFADAIREEKDIQKLCSHAKVLSTCLDNLGCQLPLHKEQEFRDGLKMWIKQRTPDCSLLQTDLATEHSTTLSAIECGSRLETCAGDFADAVRDEKDIQKLCSHAKVLSTCLDNLGCQLPLHKEQEFRDGLKMWIKQRTPDCSLLQTDLATEHSTTLSAIDCIPQIEASRCEKIFGAAIQSEENPAIVCLHAKAYANCIENLKCPISPDEKKGLFSMLQNFVDTVFPGCSLGPDSTEHTTAAAITTEDRATSLAAAITTEDRATSLAAAITTEDRATSLAAAITAITTEDMPTPDCLNKVRECADRLQQDLSSMVFSPDNYCSAANFFASCILKIDCTLGKEFKQQMIDAISSSVVNMAPDCKINTDVVEQTTEASITTINSTDFKMSGSSDCLSQIQECFNEYQKELTSGQLNLLCSSAKTFVSCVHNSECPHQEQAKQNAIEGFQTAILNVVPDCDINAVGPDDVEQTTEALSTAVDDIDFTTSVSPDCLSQIQECFNEYQKELTSGQLNLLCSSAKTFVSCVHNSECSHQEDAKQNAIEGFQTAILSVVPDCEINAIELDDGEQTTKSFITSVASSGFMTTGPSDCLLKIQGCFNNYQLDMTSGGFRPDLFCSFGKSFLSCVSSLECPNDEKAKQEAIDGFAPALLITTPDCDLSEIIKPRPDAAEQTTEAVTTTAGSTDLKVSSFSKSPTSTPDADTQTTAATEIAVDSTSSLVSGALNCLSQIQECNNNFQAAVSTSLFNKDVICSSTQSFVKCLMKVGCPIDPEVKKEALASITSTVLKIAPNCELPGVEPDTVKQTTEGLPMSKDTTVFFVNVSSENSCVNEVRTCQQTLFEAVTKPDFKKDEFCGLLKTMINCIGNISCGLTAEKKQEIYDISIKTAAEGGIFCAEPTGVTTESGASITDSIDILGICIDTRNVCLENFRDGINQNPENATNICQNMNTYIACYLAAPCPVSAEDKQIFLNKAQAMVNKSSLPCDFSSVTEGNPTSPLPTVVTTGEDQNSGEPTNLTTPEDVCLLKDFTCKKEFRTSSRSADKSPESICKYVNTYVSCLLSMPRCKSPEEKEELKESAMKFIEPKAPNCILDAFTEKPTTTEASSTTVADCQSLLDACSTSYEERGSKLMSPETACSNAKDYISCVYALPCLMAKAQREDIFENAKAVLFYSSPNCDIDTHQEELLAQEKEQTTESSLSSTLTDLLSMDTEEQTTTELATPTAANTQMESEKQTTADLGTTVADIATTLVSSVTDFDPFARV</sequence>
<evidence type="ECO:0000313" key="4">
    <source>
        <dbReference type="Proteomes" id="UP001283361"/>
    </source>
</evidence>
<proteinExistence type="predicted"/>
<evidence type="ECO:0000313" key="3">
    <source>
        <dbReference type="EMBL" id="KAK3776941.1"/>
    </source>
</evidence>
<comment type="caution">
    <text evidence="3">The sequence shown here is derived from an EMBL/GenBank/DDBJ whole genome shotgun (WGS) entry which is preliminary data.</text>
</comment>
<reference evidence="3" key="1">
    <citation type="journal article" date="2023" name="G3 (Bethesda)">
        <title>A reference genome for the long-term kleptoplast-retaining sea slug Elysia crispata morphotype clarki.</title>
        <authorList>
            <person name="Eastman K.E."/>
            <person name="Pendleton A.L."/>
            <person name="Shaikh M.A."/>
            <person name="Suttiyut T."/>
            <person name="Ogas R."/>
            <person name="Tomko P."/>
            <person name="Gavelis G."/>
            <person name="Widhalm J.R."/>
            <person name="Wisecaver J.H."/>
        </authorList>
    </citation>
    <scope>NUCLEOTIDE SEQUENCE</scope>
    <source>
        <strain evidence="3">ECLA1</strain>
    </source>
</reference>
<organism evidence="3 4">
    <name type="scientific">Elysia crispata</name>
    <name type="common">lettuce slug</name>
    <dbReference type="NCBI Taxonomy" id="231223"/>
    <lineage>
        <taxon>Eukaryota</taxon>
        <taxon>Metazoa</taxon>
        <taxon>Spiralia</taxon>
        <taxon>Lophotrochozoa</taxon>
        <taxon>Mollusca</taxon>
        <taxon>Gastropoda</taxon>
        <taxon>Heterobranchia</taxon>
        <taxon>Euthyneura</taxon>
        <taxon>Panpulmonata</taxon>
        <taxon>Sacoglossa</taxon>
        <taxon>Placobranchoidea</taxon>
        <taxon>Plakobranchidae</taxon>
        <taxon>Elysia</taxon>
    </lineage>
</organism>
<feature type="signal peptide" evidence="2">
    <location>
        <begin position="1"/>
        <end position="24"/>
    </location>
</feature>
<feature type="region of interest" description="Disordered" evidence="1">
    <location>
        <begin position="1033"/>
        <end position="1060"/>
    </location>
</feature>
<evidence type="ECO:0000256" key="1">
    <source>
        <dbReference type="SAM" id="MobiDB-lite"/>
    </source>
</evidence>
<feature type="chain" id="PRO_5042018831" evidence="2">
    <location>
        <begin position="25"/>
        <end position="1306"/>
    </location>
</feature>
<dbReference type="Proteomes" id="UP001283361">
    <property type="component" value="Unassembled WGS sequence"/>
</dbReference>
<gene>
    <name evidence="3" type="ORF">RRG08_008813</name>
</gene>
<accession>A0AAE1DN60</accession>
<protein>
    <submittedName>
        <fullName evidence="3">Uncharacterized protein</fullName>
    </submittedName>
</protein>
<evidence type="ECO:0000256" key="2">
    <source>
        <dbReference type="SAM" id="SignalP"/>
    </source>
</evidence>